<sequence>MTAPDPADEQWAYLLASLETPCASCGGTGEVVPADWQRWQERADELMGLAKVARQTVDRMRGVEVGRPGGAAAAPFTGEQGSLHEPAVVAAIQRSIDEHLNSQPQMPKYVQCGRCDGSGRALTAAGERFVDFLARHGFVRRRDL</sequence>
<reference evidence="1" key="1">
    <citation type="submission" date="2021-03" db="EMBL/GenBank/DDBJ databases">
        <authorList>
            <person name="Kanchanasin P."/>
            <person name="Saeng-In P."/>
            <person name="Phongsopitanun W."/>
            <person name="Yuki M."/>
            <person name="Kudo T."/>
            <person name="Ohkuma M."/>
            <person name="Tanasupawat S."/>
        </authorList>
    </citation>
    <scope>NUCLEOTIDE SEQUENCE</scope>
    <source>
        <strain evidence="1">GKU 128</strain>
    </source>
</reference>
<dbReference type="Proteomes" id="UP000669179">
    <property type="component" value="Unassembled WGS sequence"/>
</dbReference>
<protein>
    <submittedName>
        <fullName evidence="1">Uncharacterized protein</fullName>
    </submittedName>
</protein>
<comment type="caution">
    <text evidence="1">The sequence shown here is derived from an EMBL/GenBank/DDBJ whole genome shotgun (WGS) entry which is preliminary data.</text>
</comment>
<accession>A0A939PGB1</accession>
<organism evidence="1 2">
    <name type="scientific">Actinomadura barringtoniae</name>
    <dbReference type="NCBI Taxonomy" id="1427535"/>
    <lineage>
        <taxon>Bacteria</taxon>
        <taxon>Bacillati</taxon>
        <taxon>Actinomycetota</taxon>
        <taxon>Actinomycetes</taxon>
        <taxon>Streptosporangiales</taxon>
        <taxon>Thermomonosporaceae</taxon>
        <taxon>Actinomadura</taxon>
    </lineage>
</organism>
<proteinExistence type="predicted"/>
<evidence type="ECO:0000313" key="2">
    <source>
        <dbReference type="Proteomes" id="UP000669179"/>
    </source>
</evidence>
<dbReference type="RefSeq" id="WP_208257434.1">
    <property type="nucleotide sequence ID" value="NZ_JAGEOJ010000008.1"/>
</dbReference>
<dbReference type="EMBL" id="JAGEOJ010000008">
    <property type="protein sequence ID" value="MBO2449553.1"/>
    <property type="molecule type" value="Genomic_DNA"/>
</dbReference>
<keyword evidence="2" id="KW-1185">Reference proteome</keyword>
<name>A0A939PGB1_9ACTN</name>
<gene>
    <name evidence="1" type="ORF">J4573_20800</name>
</gene>
<dbReference type="AlphaFoldDB" id="A0A939PGB1"/>
<evidence type="ECO:0000313" key="1">
    <source>
        <dbReference type="EMBL" id="MBO2449553.1"/>
    </source>
</evidence>